<protein>
    <recommendedName>
        <fullName evidence="6">WAT1-related protein</fullName>
    </recommendedName>
</protein>
<evidence type="ECO:0000313" key="9">
    <source>
        <dbReference type="Proteomes" id="UP001642360"/>
    </source>
</evidence>
<sequence>MENLDLKSSRSQIKILGTLVSISGALIVTLYKGPPIASLSTPSLSLSSKVSLPSQQPFSSNMLTTANNWVLGNCFIICCNMEHFSERDNMNAWKLRPDIEVISVIYSAVFGSVVTYSVQTWCINKKGPVFVAMFKPLGIAIAALMGIIFLGDALHVGSWSHCNCDRVLWSNMGTL</sequence>
<keyword evidence="9" id="KW-1185">Reference proteome</keyword>
<evidence type="ECO:0000259" key="7">
    <source>
        <dbReference type="Pfam" id="PF00892"/>
    </source>
</evidence>
<evidence type="ECO:0000256" key="1">
    <source>
        <dbReference type="ARBA" id="ARBA00004141"/>
    </source>
</evidence>
<dbReference type="Proteomes" id="UP001642360">
    <property type="component" value="Unassembled WGS sequence"/>
</dbReference>
<reference evidence="8 9" key="1">
    <citation type="submission" date="2024-02" db="EMBL/GenBank/DDBJ databases">
        <authorList>
            <person name="Vignale AGUSTIN F."/>
            <person name="Sosa J E."/>
            <person name="Modenutti C."/>
        </authorList>
    </citation>
    <scope>NUCLEOTIDE SEQUENCE [LARGE SCALE GENOMIC DNA]</scope>
</reference>
<dbReference type="Pfam" id="PF00892">
    <property type="entry name" value="EamA"/>
    <property type="match status" value="1"/>
</dbReference>
<dbReference type="PANTHER" id="PTHR31218">
    <property type="entry name" value="WAT1-RELATED PROTEIN"/>
    <property type="match status" value="1"/>
</dbReference>
<comment type="caution">
    <text evidence="6">Lacks conserved residue(s) required for the propagation of feature annotation.</text>
</comment>
<feature type="transmembrane region" description="Helical" evidence="6">
    <location>
        <begin position="12"/>
        <end position="31"/>
    </location>
</feature>
<feature type="transmembrane region" description="Helical" evidence="6">
    <location>
        <begin position="130"/>
        <end position="150"/>
    </location>
</feature>
<dbReference type="EMBL" id="CAUOFW020005280">
    <property type="protein sequence ID" value="CAK9169380.1"/>
    <property type="molecule type" value="Genomic_DNA"/>
</dbReference>
<keyword evidence="3 6" id="KW-0812">Transmembrane</keyword>
<feature type="transmembrane region" description="Helical" evidence="6">
    <location>
        <begin position="99"/>
        <end position="118"/>
    </location>
</feature>
<proteinExistence type="inferred from homology"/>
<evidence type="ECO:0000256" key="2">
    <source>
        <dbReference type="ARBA" id="ARBA00007635"/>
    </source>
</evidence>
<organism evidence="8 9">
    <name type="scientific">Ilex paraguariensis</name>
    <name type="common">yerba mate</name>
    <dbReference type="NCBI Taxonomy" id="185542"/>
    <lineage>
        <taxon>Eukaryota</taxon>
        <taxon>Viridiplantae</taxon>
        <taxon>Streptophyta</taxon>
        <taxon>Embryophyta</taxon>
        <taxon>Tracheophyta</taxon>
        <taxon>Spermatophyta</taxon>
        <taxon>Magnoliopsida</taxon>
        <taxon>eudicotyledons</taxon>
        <taxon>Gunneridae</taxon>
        <taxon>Pentapetalae</taxon>
        <taxon>asterids</taxon>
        <taxon>campanulids</taxon>
        <taxon>Aquifoliales</taxon>
        <taxon>Aquifoliaceae</taxon>
        <taxon>Ilex</taxon>
    </lineage>
</organism>
<comment type="subcellular location">
    <subcellularLocation>
        <location evidence="1 6">Membrane</location>
        <topology evidence="1 6">Multi-pass membrane protein</topology>
    </subcellularLocation>
</comment>
<evidence type="ECO:0000256" key="5">
    <source>
        <dbReference type="ARBA" id="ARBA00023136"/>
    </source>
</evidence>
<evidence type="ECO:0000256" key="6">
    <source>
        <dbReference type="RuleBase" id="RU363077"/>
    </source>
</evidence>
<dbReference type="GO" id="GO:0016020">
    <property type="term" value="C:membrane"/>
    <property type="evidence" value="ECO:0007669"/>
    <property type="project" value="UniProtKB-SubCell"/>
</dbReference>
<feature type="domain" description="EamA" evidence="7">
    <location>
        <begin position="68"/>
        <end position="159"/>
    </location>
</feature>
<evidence type="ECO:0000256" key="4">
    <source>
        <dbReference type="ARBA" id="ARBA00022989"/>
    </source>
</evidence>
<evidence type="ECO:0000313" key="8">
    <source>
        <dbReference type="EMBL" id="CAK9169380.1"/>
    </source>
</evidence>
<comment type="similarity">
    <text evidence="2 6">Belongs to the drug/metabolite transporter (DMT) superfamily. Plant drug/metabolite exporter (P-DME) (TC 2.A.7.4) family.</text>
</comment>
<dbReference type="InterPro" id="IPR000620">
    <property type="entry name" value="EamA_dom"/>
</dbReference>
<keyword evidence="5 6" id="KW-0472">Membrane</keyword>
<evidence type="ECO:0000256" key="3">
    <source>
        <dbReference type="ARBA" id="ARBA00022692"/>
    </source>
</evidence>
<keyword evidence="4 6" id="KW-1133">Transmembrane helix</keyword>
<gene>
    <name evidence="8" type="ORF">ILEXP_LOCUS38822</name>
</gene>
<dbReference type="SUPFAM" id="SSF103481">
    <property type="entry name" value="Multidrug resistance efflux transporter EmrE"/>
    <property type="match status" value="1"/>
</dbReference>
<dbReference type="AlphaFoldDB" id="A0ABC8TIV4"/>
<dbReference type="InterPro" id="IPR037185">
    <property type="entry name" value="EmrE-like"/>
</dbReference>
<comment type="caution">
    <text evidence="8">The sequence shown here is derived from an EMBL/GenBank/DDBJ whole genome shotgun (WGS) entry which is preliminary data.</text>
</comment>
<dbReference type="InterPro" id="IPR030184">
    <property type="entry name" value="WAT1-related"/>
</dbReference>
<accession>A0ABC8TIV4</accession>
<name>A0ABC8TIV4_9AQUA</name>